<dbReference type="SUPFAM" id="SSF81301">
    <property type="entry name" value="Nucleotidyltransferase"/>
    <property type="match status" value="1"/>
</dbReference>
<accession>A0A1C0TYK7</accession>
<keyword evidence="2" id="KW-1185">Reference proteome</keyword>
<evidence type="ECO:0000313" key="1">
    <source>
        <dbReference type="EMBL" id="OCQ50741.1"/>
    </source>
</evidence>
<dbReference type="InterPro" id="IPR043519">
    <property type="entry name" value="NT_sf"/>
</dbReference>
<dbReference type="PANTHER" id="PTHR34822:SF1">
    <property type="entry name" value="GRPB FAMILY PROTEIN"/>
    <property type="match status" value="1"/>
</dbReference>
<dbReference type="InterPro" id="IPR007344">
    <property type="entry name" value="GrpB/CoaE"/>
</dbReference>
<proteinExistence type="predicted"/>
<gene>
    <name evidence="1" type="ORF">Ppb6_03837</name>
</gene>
<dbReference type="GO" id="GO:0016301">
    <property type="term" value="F:kinase activity"/>
    <property type="evidence" value="ECO:0007669"/>
    <property type="project" value="UniProtKB-KW"/>
</dbReference>
<dbReference type="PATRIC" id="fig|286156.4.peg.4421"/>
<protein>
    <submittedName>
        <fullName evidence="1">Dephospho-CoA kinase/protein folding accessory domain-containing protein</fullName>
    </submittedName>
</protein>
<reference evidence="1 2" key="1">
    <citation type="submission" date="2015-12" db="EMBL/GenBank/DDBJ databases">
        <title>Genome comparisons provide insights into the role of secondary metabolites in the pathogenic phase of the Photorhabdus life cycle.</title>
        <authorList>
            <person name="Tobias N.J."/>
            <person name="Mishra B."/>
            <person name="Gupta D.K."/>
            <person name="Thines M."/>
            <person name="Stinear T.P."/>
            <person name="Bode H.B."/>
        </authorList>
    </citation>
    <scope>NUCLEOTIDE SEQUENCE [LARGE SCALE GENOMIC DNA]</scope>
    <source>
        <strain evidence="1 2">PB68.1</strain>
    </source>
</reference>
<dbReference type="AlphaFoldDB" id="A0A1C0TYK7"/>
<dbReference type="Pfam" id="PF04229">
    <property type="entry name" value="GrpB"/>
    <property type="match status" value="1"/>
</dbReference>
<keyword evidence="1" id="KW-0418">Kinase</keyword>
<comment type="caution">
    <text evidence="1">The sequence shown here is derived from an EMBL/GenBank/DDBJ whole genome shotgun (WGS) entry which is preliminary data.</text>
</comment>
<organism evidence="1 2">
    <name type="scientific">Photorhabdus australis subsp. thailandensis</name>
    <dbReference type="NCBI Taxonomy" id="2805096"/>
    <lineage>
        <taxon>Bacteria</taxon>
        <taxon>Pseudomonadati</taxon>
        <taxon>Pseudomonadota</taxon>
        <taxon>Gammaproteobacteria</taxon>
        <taxon>Enterobacterales</taxon>
        <taxon>Morganellaceae</taxon>
        <taxon>Photorhabdus</taxon>
    </lineage>
</organism>
<dbReference type="STRING" id="286156.Ppb6_03837"/>
<dbReference type="Proteomes" id="UP000093476">
    <property type="component" value="Unassembled WGS sequence"/>
</dbReference>
<name>A0A1C0TYK7_9GAMM</name>
<dbReference type="RefSeq" id="WP_065824431.1">
    <property type="nucleotide sequence ID" value="NZ_CAWMQZ010000187.1"/>
</dbReference>
<evidence type="ECO:0000313" key="2">
    <source>
        <dbReference type="Proteomes" id="UP000093476"/>
    </source>
</evidence>
<sequence>MKKRIIEVVEYDSQWPELYQKEANLLNNILNGNIHRIHHIGSTSVEYLAAKPIIDILVEVNDINELDNYTDIMQSHGYKAKGEFGITGRRYFQKGGNNRTHQVHAFKVGDPQIAKHLAFRNYLRKYPNIAKEYGDLKKQVVEICNNDIDTYCSGKEAFIIHHLVEALKEYPNYITE</sequence>
<dbReference type="Gene3D" id="3.30.460.10">
    <property type="entry name" value="Beta Polymerase, domain 2"/>
    <property type="match status" value="1"/>
</dbReference>
<dbReference type="EMBL" id="LOMY01000187">
    <property type="protein sequence ID" value="OCQ50741.1"/>
    <property type="molecule type" value="Genomic_DNA"/>
</dbReference>
<keyword evidence="1" id="KW-0808">Transferase</keyword>
<dbReference type="PANTHER" id="PTHR34822">
    <property type="entry name" value="GRPB DOMAIN PROTEIN (AFU_ORTHOLOGUE AFUA_1G01530)"/>
    <property type="match status" value="1"/>
</dbReference>